<dbReference type="AlphaFoldDB" id="A8ZSE6"/>
<evidence type="ECO:0000313" key="2">
    <source>
        <dbReference type="Proteomes" id="UP000008561"/>
    </source>
</evidence>
<proteinExistence type="predicted"/>
<name>A8ZSE6_DESOH</name>
<dbReference type="OrthoDB" id="9776951at2"/>
<dbReference type="InterPro" id="IPR054204">
    <property type="entry name" value="DUF6909"/>
</dbReference>
<dbReference type="eggNOG" id="COG0664">
    <property type="taxonomic scope" value="Bacteria"/>
</dbReference>
<dbReference type="HOGENOM" id="CLU_467515_0_0_7"/>
<protein>
    <submittedName>
        <fullName evidence="1">Uncharacterized protein</fullName>
    </submittedName>
</protein>
<dbReference type="RefSeq" id="WP_012175295.1">
    <property type="nucleotide sequence ID" value="NC_009943.1"/>
</dbReference>
<dbReference type="KEGG" id="dol:Dole_1879"/>
<accession>A8ZSE6</accession>
<reference evidence="1 2" key="1">
    <citation type="submission" date="2007-10" db="EMBL/GenBank/DDBJ databases">
        <title>Complete sequence of Desulfococcus oleovorans Hxd3.</title>
        <authorList>
            <consortium name="US DOE Joint Genome Institute"/>
            <person name="Copeland A."/>
            <person name="Lucas S."/>
            <person name="Lapidus A."/>
            <person name="Barry K."/>
            <person name="Glavina del Rio T."/>
            <person name="Dalin E."/>
            <person name="Tice H."/>
            <person name="Pitluck S."/>
            <person name="Kiss H."/>
            <person name="Brettin T."/>
            <person name="Bruce D."/>
            <person name="Detter J.C."/>
            <person name="Han C."/>
            <person name="Schmutz J."/>
            <person name="Larimer F."/>
            <person name="Land M."/>
            <person name="Hauser L."/>
            <person name="Kyrpides N."/>
            <person name="Kim E."/>
            <person name="Wawrik B."/>
            <person name="Richardson P."/>
        </authorList>
    </citation>
    <scope>NUCLEOTIDE SEQUENCE [LARGE SCALE GENOMIC DNA]</scope>
    <source>
        <strain evidence="2">DSM 6200 / JCM 39069 / Hxd3</strain>
    </source>
</reference>
<evidence type="ECO:0000313" key="1">
    <source>
        <dbReference type="EMBL" id="ABW67683.1"/>
    </source>
</evidence>
<gene>
    <name evidence="1" type="ordered locus">Dole_1879</name>
</gene>
<organism evidence="1 2">
    <name type="scientific">Desulfosudis oleivorans (strain DSM 6200 / JCM 39069 / Hxd3)</name>
    <name type="common">Desulfococcus oleovorans</name>
    <dbReference type="NCBI Taxonomy" id="96561"/>
    <lineage>
        <taxon>Bacteria</taxon>
        <taxon>Pseudomonadati</taxon>
        <taxon>Thermodesulfobacteriota</taxon>
        <taxon>Desulfobacteria</taxon>
        <taxon>Desulfobacterales</taxon>
        <taxon>Desulfosudaceae</taxon>
        <taxon>Desulfosudis</taxon>
    </lineage>
</organism>
<dbReference type="STRING" id="96561.Dole_1879"/>
<dbReference type="Proteomes" id="UP000008561">
    <property type="component" value="Chromosome"/>
</dbReference>
<sequence>MENLTKSQKARNAVRAIKTIIDALALRGYYKPLGDSGRTLTEALRILSPEIYGSMTDPRIIELKGLEYVLDRLPMGVEVCNRIILTAQEEFVDTSFELIVPPKRRRACYRIGDKEMCFVITRGYSEIYDLLTHITFLNNEAEKLFRQMHDRNGEITLEWKRLEATVAENRDLSPADLDKALWNLSIILGRTMHETKETHEYLERYATADRKLVFFNIVLSLGRRVAEEQSSQEDELLVTFTPSLQEILGNQIYSRKWAGDIKRRLIELGFETRPLHIISANLHSIRNLIYGYAALCGTSSDRQCMNVFEHIAASRDDNPRIREFALSRGFYELPDQSGTHIDCQIIDTAKIGDLTFHPDLHFNTQWPDGRAPVIFVMDYAFGIQAFETMDELLEPYEERGREVRFDIRSISVMGKAGTLNGKKGDIMLATAHVMEGTSGNYIFENDLTREDFKSDIPVDVGPMVTVVGTSLQNRDLLQRFQSSSWKAVGLEMEGSHYQKAIGSAMIREHIPRTVKVRYAYYASDNPLESGQTLASGSMGKEGIKPTYLITQIILEKILNPDMS</sequence>
<keyword evidence="2" id="KW-1185">Reference proteome</keyword>
<dbReference type="EMBL" id="CP000859">
    <property type="protein sequence ID" value="ABW67683.1"/>
    <property type="molecule type" value="Genomic_DNA"/>
</dbReference>
<dbReference type="Pfam" id="PF21850">
    <property type="entry name" value="DUF6909"/>
    <property type="match status" value="2"/>
</dbReference>